<organism evidence="2 3">
    <name type="scientific">Calycomorphotria hydatis</name>
    <dbReference type="NCBI Taxonomy" id="2528027"/>
    <lineage>
        <taxon>Bacteria</taxon>
        <taxon>Pseudomonadati</taxon>
        <taxon>Planctomycetota</taxon>
        <taxon>Planctomycetia</taxon>
        <taxon>Planctomycetales</taxon>
        <taxon>Planctomycetaceae</taxon>
        <taxon>Calycomorphotria</taxon>
    </lineage>
</organism>
<evidence type="ECO:0000259" key="1">
    <source>
        <dbReference type="Pfam" id="PF00535"/>
    </source>
</evidence>
<keyword evidence="3" id="KW-1185">Reference proteome</keyword>
<dbReference type="KEGG" id="chya:V22_18870"/>
<evidence type="ECO:0000313" key="2">
    <source>
        <dbReference type="EMBL" id="QDT64647.1"/>
    </source>
</evidence>
<dbReference type="InterPro" id="IPR029044">
    <property type="entry name" value="Nucleotide-diphossugar_trans"/>
</dbReference>
<dbReference type="AlphaFoldDB" id="A0A517T8G1"/>
<dbReference type="Proteomes" id="UP000319976">
    <property type="component" value="Chromosome"/>
</dbReference>
<dbReference type="PANTHER" id="PTHR48090:SF7">
    <property type="entry name" value="RFBJ PROTEIN"/>
    <property type="match status" value="1"/>
</dbReference>
<dbReference type="InterPro" id="IPR050256">
    <property type="entry name" value="Glycosyltransferase_2"/>
</dbReference>
<accession>A0A517T8G1</accession>
<dbReference type="InterPro" id="IPR001173">
    <property type="entry name" value="Glyco_trans_2-like"/>
</dbReference>
<dbReference type="Pfam" id="PF00535">
    <property type="entry name" value="Glycos_transf_2"/>
    <property type="match status" value="1"/>
</dbReference>
<dbReference type="SUPFAM" id="SSF53448">
    <property type="entry name" value="Nucleotide-diphospho-sugar transferases"/>
    <property type="match status" value="1"/>
</dbReference>
<keyword evidence="2" id="KW-0808">Transferase</keyword>
<evidence type="ECO:0000313" key="3">
    <source>
        <dbReference type="Proteomes" id="UP000319976"/>
    </source>
</evidence>
<proteinExistence type="predicted"/>
<reference evidence="2 3" key="1">
    <citation type="submission" date="2019-02" db="EMBL/GenBank/DDBJ databases">
        <title>Deep-cultivation of Planctomycetes and their phenomic and genomic characterization uncovers novel biology.</title>
        <authorList>
            <person name="Wiegand S."/>
            <person name="Jogler M."/>
            <person name="Boedeker C."/>
            <person name="Pinto D."/>
            <person name="Vollmers J."/>
            <person name="Rivas-Marin E."/>
            <person name="Kohn T."/>
            <person name="Peeters S.H."/>
            <person name="Heuer A."/>
            <person name="Rast P."/>
            <person name="Oberbeckmann S."/>
            <person name="Bunk B."/>
            <person name="Jeske O."/>
            <person name="Meyerdierks A."/>
            <person name="Storesund J.E."/>
            <person name="Kallscheuer N."/>
            <person name="Luecker S."/>
            <person name="Lage O.M."/>
            <person name="Pohl T."/>
            <person name="Merkel B.J."/>
            <person name="Hornburger P."/>
            <person name="Mueller R.-W."/>
            <person name="Bruemmer F."/>
            <person name="Labrenz M."/>
            <person name="Spormann A.M."/>
            <person name="Op den Camp H."/>
            <person name="Overmann J."/>
            <person name="Amann R."/>
            <person name="Jetten M.S.M."/>
            <person name="Mascher T."/>
            <person name="Medema M.H."/>
            <person name="Devos D.P."/>
            <person name="Kaster A.-K."/>
            <person name="Ovreas L."/>
            <person name="Rohde M."/>
            <person name="Galperin M.Y."/>
            <person name="Jogler C."/>
        </authorList>
    </citation>
    <scope>NUCLEOTIDE SEQUENCE [LARGE SCALE GENOMIC DNA]</scope>
    <source>
        <strain evidence="2 3">V22</strain>
    </source>
</reference>
<gene>
    <name evidence="2" type="ORF">V22_18870</name>
</gene>
<dbReference type="Gene3D" id="3.90.550.10">
    <property type="entry name" value="Spore Coat Polysaccharide Biosynthesis Protein SpsA, Chain A"/>
    <property type="match status" value="1"/>
</dbReference>
<dbReference type="EC" id="2.4.1.54" evidence="2"/>
<dbReference type="EMBL" id="CP036316">
    <property type="protein sequence ID" value="QDT64647.1"/>
    <property type="molecule type" value="Genomic_DNA"/>
</dbReference>
<feature type="domain" description="Glycosyltransferase 2-like" evidence="1">
    <location>
        <begin position="25"/>
        <end position="187"/>
    </location>
</feature>
<dbReference type="GO" id="GO:0047267">
    <property type="term" value="F:undecaprenyl-phosphate mannosyltransferase activity"/>
    <property type="evidence" value="ECO:0007669"/>
    <property type="project" value="UniProtKB-EC"/>
</dbReference>
<name>A0A517T8G1_9PLAN</name>
<dbReference type="CDD" id="cd04179">
    <property type="entry name" value="DPM_DPG-synthase_like"/>
    <property type="match status" value="1"/>
</dbReference>
<protein>
    <submittedName>
        <fullName evidence="2">Undecaprenyl-phosphate mannosyltransferase</fullName>
        <ecNumber evidence="2">2.4.1.54</ecNumber>
    </submittedName>
</protein>
<sequence length="269" mass="30635">MFRRREKLTEFQLEEERMNSPRVLVAMPVYNEAKHITPVLKQVRRYATDILVVDDGSSDDTPEILRSERGIRVVRHEQNQGYGAALRTAFHYATDEGFDVVITIDCDGQHEPKLIPVLADVLWNGGGEKPYDFVSGSRYLREFDGDSTPPEERREINVKITCILNEHLGLGLTDAFCGFKAYRVSSLGHFDITELGYALPLEMWAQAAAAKMNIVEFPVPLIYLDEKRSFGGALDDGKRRYRYYLKVFNRELERQGLLTLNLDNVPCGG</sequence>
<dbReference type="PANTHER" id="PTHR48090">
    <property type="entry name" value="UNDECAPRENYL-PHOSPHATE 4-DEOXY-4-FORMAMIDO-L-ARABINOSE TRANSFERASE-RELATED"/>
    <property type="match status" value="1"/>
</dbReference>
<keyword evidence="2" id="KW-0328">Glycosyltransferase</keyword>